<proteinExistence type="inferred from homology"/>
<dbReference type="CDD" id="cd00293">
    <property type="entry name" value="USP-like"/>
    <property type="match status" value="1"/>
</dbReference>
<keyword evidence="4" id="KW-1185">Reference proteome</keyword>
<dbReference type="InParanoid" id="A0A1Y2PG92"/>
<dbReference type="Proteomes" id="UP000194221">
    <property type="component" value="Unassembled WGS sequence"/>
</dbReference>
<evidence type="ECO:0000256" key="1">
    <source>
        <dbReference type="ARBA" id="ARBA00008791"/>
    </source>
</evidence>
<name>A0A1Y2PG92_9FLAO</name>
<feature type="domain" description="UspA" evidence="2">
    <location>
        <begin position="7"/>
        <end position="124"/>
    </location>
</feature>
<evidence type="ECO:0000313" key="4">
    <source>
        <dbReference type="Proteomes" id="UP000194221"/>
    </source>
</evidence>
<dbReference type="PANTHER" id="PTHR46268">
    <property type="entry name" value="STRESS RESPONSE PROTEIN NHAX"/>
    <property type="match status" value="1"/>
</dbReference>
<dbReference type="InterPro" id="IPR006016">
    <property type="entry name" value="UspA"/>
</dbReference>
<sequence>MNNILIKKILIGIAFSPNLKANLFEALRLGNMFGAQVIGVHVGEKTTSKETELQELLLESSEAEHSFKTIWQEGNPVDVILNTSKKEKIDLLVLGALQKENLYKYYVGSIARKLTRKAHCSVLLLIKPSTERVPCKHIVVNGLQDEKTEETIKSAFTFAKNLDCKRITIVEEISQSELNVKVNDDETLRKNTLAKEQLKEREDLRVNSILNDIDTQDIIVKKQSIFGRRGYCIGHYAKIKRADLLVMNAPSKTTILDRIFPQDLEYILSELPTDVLIIK</sequence>
<comment type="caution">
    <text evidence="3">The sequence shown here is derived from an EMBL/GenBank/DDBJ whole genome shotgun (WGS) entry which is preliminary data.</text>
</comment>
<evidence type="ECO:0000259" key="2">
    <source>
        <dbReference type="Pfam" id="PF00582"/>
    </source>
</evidence>
<gene>
    <name evidence="3" type="ORF">WH52_02445</name>
</gene>
<dbReference type="Gene3D" id="3.40.50.620">
    <property type="entry name" value="HUPs"/>
    <property type="match status" value="2"/>
</dbReference>
<comment type="similarity">
    <text evidence="1">Belongs to the universal stress protein A family.</text>
</comment>
<dbReference type="InterPro" id="IPR014729">
    <property type="entry name" value="Rossmann-like_a/b/a_fold"/>
</dbReference>
<protein>
    <submittedName>
        <fullName evidence="3">Universal stress protein UspA</fullName>
    </submittedName>
</protein>
<reference evidence="3 4" key="1">
    <citation type="submission" date="2015-03" db="EMBL/GenBank/DDBJ databases">
        <title>Genome sequence of Tenacibaculum sp. S2-2, isolated from intestinal microbiota of sea cucumber, Apostichopus japonicas.</title>
        <authorList>
            <person name="Shao Z."/>
            <person name="Wang L."/>
            <person name="Li X."/>
        </authorList>
    </citation>
    <scope>NUCLEOTIDE SEQUENCE [LARGE SCALE GENOMIC DNA]</scope>
    <source>
        <strain evidence="3 4">S2-2</strain>
    </source>
</reference>
<organism evidence="3 4">
    <name type="scientific">Tenacibaculum holothuriorum</name>
    <dbReference type="NCBI Taxonomy" id="1635173"/>
    <lineage>
        <taxon>Bacteria</taxon>
        <taxon>Pseudomonadati</taxon>
        <taxon>Bacteroidota</taxon>
        <taxon>Flavobacteriia</taxon>
        <taxon>Flavobacteriales</taxon>
        <taxon>Flavobacteriaceae</taxon>
        <taxon>Tenacibaculum</taxon>
    </lineage>
</organism>
<dbReference type="PANTHER" id="PTHR46268:SF6">
    <property type="entry name" value="UNIVERSAL STRESS PROTEIN UP12"/>
    <property type="match status" value="1"/>
</dbReference>
<dbReference type="EMBL" id="LAPZ01000001">
    <property type="protein sequence ID" value="OSY89513.1"/>
    <property type="molecule type" value="Genomic_DNA"/>
</dbReference>
<dbReference type="Pfam" id="PF00582">
    <property type="entry name" value="Usp"/>
    <property type="match status" value="1"/>
</dbReference>
<dbReference type="SUPFAM" id="SSF52402">
    <property type="entry name" value="Adenine nucleotide alpha hydrolases-like"/>
    <property type="match status" value="2"/>
</dbReference>
<accession>A0A1Y2PG92</accession>
<evidence type="ECO:0000313" key="3">
    <source>
        <dbReference type="EMBL" id="OSY89513.1"/>
    </source>
</evidence>
<dbReference type="STRING" id="1635173.WH52_02445"/>
<dbReference type="AlphaFoldDB" id="A0A1Y2PG92"/>